<dbReference type="PANTHER" id="PTHR43793">
    <property type="entry name" value="FAD SYNTHASE"/>
    <property type="match status" value="1"/>
</dbReference>
<proteinExistence type="predicted"/>
<reference evidence="4" key="1">
    <citation type="submission" date="2021-03" db="EMBL/GenBank/DDBJ databases">
        <authorList>
            <person name="Jaffe A."/>
        </authorList>
    </citation>
    <scope>NUCLEOTIDE SEQUENCE</scope>
    <source>
        <strain evidence="4">RIFCSPLOWO2_01_FULL_43_13</strain>
    </source>
</reference>
<evidence type="ECO:0000256" key="2">
    <source>
        <dbReference type="ARBA" id="ARBA00022695"/>
    </source>
</evidence>
<keyword evidence="1" id="KW-0808">Transferase</keyword>
<name>A0A8T4KVK2_9ARCH</name>
<dbReference type="InterPro" id="IPR014729">
    <property type="entry name" value="Rossmann-like_a/b/a_fold"/>
</dbReference>
<dbReference type="InterPro" id="IPR050385">
    <property type="entry name" value="Archaeal_FAD_synthase"/>
</dbReference>
<evidence type="ECO:0000313" key="5">
    <source>
        <dbReference type="Proteomes" id="UP000680185"/>
    </source>
</evidence>
<evidence type="ECO:0000259" key="3">
    <source>
        <dbReference type="Pfam" id="PF01467"/>
    </source>
</evidence>
<sequence length="163" mass="18442">MKAVFSLKELKEFRNTHPMARIVLSGGIFDLFHAGHVKYLNFCKSQGDLLVVHVGTDASSKKHRNNKIPVNIENHRIETVKSQRCVDLVYSDNGTHRDLQLVKALRPDVLVLSRESTSGKEIKELKKAFPKMGIVFNPRLDDGISTTSIIEKIKNNHCVVPRE</sequence>
<comment type="caution">
    <text evidence="4">The sequence shown here is derived from an EMBL/GenBank/DDBJ whole genome shotgun (WGS) entry which is preliminary data.</text>
</comment>
<dbReference type="EMBL" id="JAGVWB010000012">
    <property type="protein sequence ID" value="MBS3058167.1"/>
    <property type="molecule type" value="Genomic_DNA"/>
</dbReference>
<dbReference type="Proteomes" id="UP000680185">
    <property type="component" value="Unassembled WGS sequence"/>
</dbReference>
<reference evidence="4" key="2">
    <citation type="submission" date="2021-05" db="EMBL/GenBank/DDBJ databases">
        <title>Protein family content uncovers lineage relationships and bacterial pathway maintenance mechanisms in DPANN archaea.</title>
        <authorList>
            <person name="Castelle C.J."/>
            <person name="Meheust R."/>
            <person name="Jaffe A.L."/>
            <person name="Seitz K."/>
            <person name="Gong X."/>
            <person name="Baker B.J."/>
            <person name="Banfield J.F."/>
        </authorList>
    </citation>
    <scope>NUCLEOTIDE SEQUENCE</scope>
    <source>
        <strain evidence="4">RIFCSPLOWO2_01_FULL_43_13</strain>
    </source>
</reference>
<dbReference type="NCBIfam" id="TIGR00125">
    <property type="entry name" value="cyt_tran_rel"/>
    <property type="match status" value="1"/>
</dbReference>
<evidence type="ECO:0000256" key="1">
    <source>
        <dbReference type="ARBA" id="ARBA00022679"/>
    </source>
</evidence>
<dbReference type="SUPFAM" id="SSF52374">
    <property type="entry name" value="Nucleotidylyl transferase"/>
    <property type="match status" value="1"/>
</dbReference>
<dbReference type="AlphaFoldDB" id="A0A8T4KVK2"/>
<organism evidence="4 5">
    <name type="scientific">Candidatus Iainarchaeum sp</name>
    <dbReference type="NCBI Taxonomy" id="3101447"/>
    <lineage>
        <taxon>Archaea</taxon>
        <taxon>Candidatus Iainarchaeota</taxon>
        <taxon>Candidatus Iainarchaeia</taxon>
        <taxon>Candidatus Iainarchaeales</taxon>
        <taxon>Candidatus Iainarchaeaceae</taxon>
        <taxon>Candidatus Iainarchaeum</taxon>
    </lineage>
</organism>
<keyword evidence="2 4" id="KW-0548">Nucleotidyltransferase</keyword>
<dbReference type="Gene3D" id="3.40.50.620">
    <property type="entry name" value="HUPs"/>
    <property type="match status" value="1"/>
</dbReference>
<gene>
    <name evidence="4" type="ORF">J4478_02080</name>
</gene>
<dbReference type="PANTHER" id="PTHR43793:SF1">
    <property type="entry name" value="FAD SYNTHASE"/>
    <property type="match status" value="1"/>
</dbReference>
<dbReference type="InterPro" id="IPR004821">
    <property type="entry name" value="Cyt_trans-like"/>
</dbReference>
<protein>
    <submittedName>
        <fullName evidence="4">Adenylyltransferase/cytidyltransferase family protein</fullName>
    </submittedName>
</protein>
<dbReference type="Pfam" id="PF01467">
    <property type="entry name" value="CTP_transf_like"/>
    <property type="match status" value="1"/>
</dbReference>
<dbReference type="GO" id="GO:0016779">
    <property type="term" value="F:nucleotidyltransferase activity"/>
    <property type="evidence" value="ECO:0007669"/>
    <property type="project" value="UniProtKB-KW"/>
</dbReference>
<feature type="domain" description="Cytidyltransferase-like" evidence="3">
    <location>
        <begin position="26"/>
        <end position="151"/>
    </location>
</feature>
<evidence type="ECO:0000313" key="4">
    <source>
        <dbReference type="EMBL" id="MBS3058167.1"/>
    </source>
</evidence>
<accession>A0A8T4KVK2</accession>